<dbReference type="Gene3D" id="3.80.10.10">
    <property type="entry name" value="Ribonuclease Inhibitor"/>
    <property type="match status" value="1"/>
</dbReference>
<evidence type="ECO:0000313" key="2">
    <source>
        <dbReference type="RefSeq" id="XP_017021120.1"/>
    </source>
</evidence>
<reference evidence="2" key="1">
    <citation type="submission" date="2025-08" db="UniProtKB">
        <authorList>
            <consortium name="RefSeq"/>
        </authorList>
    </citation>
    <scope>IDENTIFICATION</scope>
    <source>
        <strain evidence="2">14028-0561.14</strain>
        <tissue evidence="2">Whole fly</tissue>
    </source>
</reference>
<sequence length="432" mass="50728">MARITSILDLEPSCLLFIFKLLSLEDQLHLARCCRLFRDAFLHLHRHHFQHVIDRDTNLRTLEDWHTFLWLCGARIRSLQSYFDDDHPLQLLPLISRHCYRLERISIHNATVARAQPYLLRMSSLRSVHVRNYKSTSKDLVRAIRIHLPQVTSLSLESFDRRELQEVRHFSELVELGLYDEVTTSEFALIVKNMRNLRTLQLGNAKRFLVSSNLRMLASNCRQLEKLSFQDCDADLLVLPQFSNLRYLQIYCPEELKTRFFKALARSQCSTQLEYLILHRKRWISEEQAQHISALRSLRWLVCKPRDDLCVRHLAELRHLECLSVQAAREIGEFQLSLLVANNEQLRYLNICYCLGITDAFILDTLGSLGRRAVHQPMELFAAATDIRHDIMERLPSEYPRKMLCLNFECSEGMTSGDHFYADEPEFDRQAV</sequence>
<dbReference type="PANTHER" id="PTHR13318">
    <property type="entry name" value="PARTNER OF PAIRED, ISOFORM B-RELATED"/>
    <property type="match status" value="1"/>
</dbReference>
<dbReference type="AlphaFoldDB" id="A0A6P4HZA3"/>
<organism evidence="1 2">
    <name type="scientific">Drosophila kikkawai</name>
    <name type="common">Fruit fly</name>
    <dbReference type="NCBI Taxonomy" id="30033"/>
    <lineage>
        <taxon>Eukaryota</taxon>
        <taxon>Metazoa</taxon>
        <taxon>Ecdysozoa</taxon>
        <taxon>Arthropoda</taxon>
        <taxon>Hexapoda</taxon>
        <taxon>Insecta</taxon>
        <taxon>Pterygota</taxon>
        <taxon>Neoptera</taxon>
        <taxon>Endopterygota</taxon>
        <taxon>Diptera</taxon>
        <taxon>Brachycera</taxon>
        <taxon>Muscomorpha</taxon>
        <taxon>Ephydroidea</taxon>
        <taxon>Drosophilidae</taxon>
        <taxon>Drosophila</taxon>
        <taxon>Sophophora</taxon>
    </lineage>
</organism>
<dbReference type="InterPro" id="IPR036047">
    <property type="entry name" value="F-box-like_dom_sf"/>
</dbReference>
<protein>
    <submittedName>
        <fullName evidence="2">F-box/LRR-repeat protein 14</fullName>
    </submittedName>
</protein>
<dbReference type="SUPFAM" id="SSF52047">
    <property type="entry name" value="RNI-like"/>
    <property type="match status" value="1"/>
</dbReference>
<proteinExistence type="predicted"/>
<evidence type="ECO:0000313" key="1">
    <source>
        <dbReference type="Proteomes" id="UP001652661"/>
    </source>
</evidence>
<dbReference type="Proteomes" id="UP001652661">
    <property type="component" value="Chromosome 3L"/>
</dbReference>
<dbReference type="OrthoDB" id="423607at2759"/>
<accession>A0A6P4HZA3</accession>
<dbReference type="GO" id="GO:0019005">
    <property type="term" value="C:SCF ubiquitin ligase complex"/>
    <property type="evidence" value="ECO:0007669"/>
    <property type="project" value="TreeGrafter"/>
</dbReference>
<dbReference type="OMA" id="KWLVCKP"/>
<dbReference type="GeneID" id="108073850"/>
<name>A0A6P4HZA3_DROKI</name>
<dbReference type="GO" id="GO:0031146">
    <property type="term" value="P:SCF-dependent proteasomal ubiquitin-dependent protein catabolic process"/>
    <property type="evidence" value="ECO:0007669"/>
    <property type="project" value="TreeGrafter"/>
</dbReference>
<dbReference type="RefSeq" id="XP_017021120.1">
    <property type="nucleotide sequence ID" value="XM_017165631.3"/>
</dbReference>
<dbReference type="PANTHER" id="PTHR13318:SF190">
    <property type="entry name" value="PARTNER OF PAIRED, ISOFORM B"/>
    <property type="match status" value="1"/>
</dbReference>
<gene>
    <name evidence="2" type="primary">LOC108073850</name>
</gene>
<dbReference type="SUPFAM" id="SSF81383">
    <property type="entry name" value="F-box domain"/>
    <property type="match status" value="1"/>
</dbReference>
<keyword evidence="1" id="KW-1185">Reference proteome</keyword>
<dbReference type="InterPro" id="IPR032675">
    <property type="entry name" value="LRR_dom_sf"/>
</dbReference>